<sequence>MRSDSTTSTLADGVTTSDGMTTSAVSDALWPVVDPVAWPAQTGVLNPSSVSSV</sequence>
<feature type="region of interest" description="Disordered" evidence="1">
    <location>
        <begin position="1"/>
        <end position="21"/>
    </location>
</feature>
<name>W5TSR6_9NOCA</name>
<dbReference type="EMBL" id="CP006850">
    <property type="protein sequence ID" value="AHH22249.1"/>
    <property type="molecule type" value="Genomic_DNA"/>
</dbReference>
<proteinExistence type="predicted"/>
<organism evidence="2 3">
    <name type="scientific">Nocardia nova SH22a</name>
    <dbReference type="NCBI Taxonomy" id="1415166"/>
    <lineage>
        <taxon>Bacteria</taxon>
        <taxon>Bacillati</taxon>
        <taxon>Actinomycetota</taxon>
        <taxon>Actinomycetes</taxon>
        <taxon>Mycobacteriales</taxon>
        <taxon>Nocardiaceae</taxon>
        <taxon>Nocardia</taxon>
    </lineage>
</organism>
<evidence type="ECO:0000256" key="1">
    <source>
        <dbReference type="SAM" id="MobiDB-lite"/>
    </source>
</evidence>
<gene>
    <name evidence="2" type="ORF">NONO_c74940</name>
</gene>
<keyword evidence="3" id="KW-1185">Reference proteome</keyword>
<evidence type="ECO:0000313" key="3">
    <source>
        <dbReference type="Proteomes" id="UP000019150"/>
    </source>
</evidence>
<dbReference type="AlphaFoldDB" id="W5TSR6"/>
<dbReference type="HOGENOM" id="CLU_3064019_0_0_11"/>
<accession>W5TSR6</accession>
<evidence type="ECO:0000313" key="2">
    <source>
        <dbReference type="EMBL" id="AHH22249.1"/>
    </source>
</evidence>
<protein>
    <submittedName>
        <fullName evidence="2">Uncharacterized protein</fullName>
    </submittedName>
</protein>
<dbReference type="Proteomes" id="UP000019150">
    <property type="component" value="Chromosome"/>
</dbReference>
<dbReference type="RefSeq" id="WP_158436438.1">
    <property type="nucleotide sequence ID" value="NZ_CP006850.1"/>
</dbReference>
<dbReference type="KEGG" id="nno:NONO_c74940"/>
<dbReference type="STRING" id="1415166.NONO_c74940"/>
<reference evidence="2 3" key="1">
    <citation type="journal article" date="2014" name="Appl. Environ. Microbiol.">
        <title>Insights into the Microbial Degradation of Rubber and Gutta-Percha by Analysis of the Complete Genome of Nocardia nova SH22a.</title>
        <authorList>
            <person name="Luo Q."/>
            <person name="Hiessl S."/>
            <person name="Poehlein A."/>
            <person name="Daniel R."/>
            <person name="Steinbuchel A."/>
        </authorList>
    </citation>
    <scope>NUCLEOTIDE SEQUENCE [LARGE SCALE GENOMIC DNA]</scope>
    <source>
        <strain evidence="2">SH22a</strain>
    </source>
</reference>